<evidence type="ECO:0000313" key="2">
    <source>
        <dbReference type="EMBL" id="QBF81967.1"/>
    </source>
</evidence>
<dbReference type="EMBL" id="CP036200">
    <property type="protein sequence ID" value="QBF81967.1"/>
    <property type="molecule type" value="Genomic_DNA"/>
</dbReference>
<evidence type="ECO:0000313" key="3">
    <source>
        <dbReference type="Proteomes" id="UP000291106"/>
    </source>
</evidence>
<accession>A0A411PEG1</accession>
<dbReference type="KEGG" id="smai:EXU30_04070"/>
<dbReference type="AlphaFoldDB" id="A0A411PEG1"/>
<keyword evidence="1" id="KW-1133">Transmembrane helix</keyword>
<sequence>MNQETKVEGKSSFLPRPLIRGGFAVIVITVFILGFYFISFGSSGIFSQESFAQFGDYVGGTLNPILSFATIGLLVWSIRIQLKELRASTEALENSKIELQLTRIEAEKSASALAAQVAMSEKDFRVREITRSLNEQFKVYETLINSPSTDLDTYVDQSQNPWVEYKTVSSLIDGMRFGFPFPEFMQFKVIAKQQLDSEIETIWHQSINNLEFIFHLLDEYTVESMLPEGRLTRVSETYLLRLLGHIKSLQTIVNNDRLSKLDKKVKHLLREK</sequence>
<evidence type="ECO:0000256" key="1">
    <source>
        <dbReference type="SAM" id="Phobius"/>
    </source>
</evidence>
<reference evidence="2 3" key="1">
    <citation type="submission" date="2019-02" db="EMBL/GenBank/DDBJ databases">
        <title>Shewanella sp. D4-2 isolated from Dokdo Island.</title>
        <authorList>
            <person name="Baek K."/>
        </authorList>
    </citation>
    <scope>NUCLEOTIDE SEQUENCE [LARGE SCALE GENOMIC DNA]</scope>
    <source>
        <strain evidence="2 3">D4-2</strain>
    </source>
</reference>
<organism evidence="2 3">
    <name type="scientific">Shewanella maritima</name>
    <dbReference type="NCBI Taxonomy" id="2520507"/>
    <lineage>
        <taxon>Bacteria</taxon>
        <taxon>Pseudomonadati</taxon>
        <taxon>Pseudomonadota</taxon>
        <taxon>Gammaproteobacteria</taxon>
        <taxon>Alteromonadales</taxon>
        <taxon>Shewanellaceae</taxon>
        <taxon>Shewanella</taxon>
    </lineage>
</organism>
<feature type="transmembrane region" description="Helical" evidence="1">
    <location>
        <begin position="21"/>
        <end position="45"/>
    </location>
</feature>
<dbReference type="Proteomes" id="UP000291106">
    <property type="component" value="Chromosome"/>
</dbReference>
<keyword evidence="1" id="KW-0472">Membrane</keyword>
<keyword evidence="1" id="KW-0812">Transmembrane</keyword>
<dbReference type="OrthoDB" id="346283at2"/>
<name>A0A411PEG1_9GAMM</name>
<protein>
    <submittedName>
        <fullName evidence="2">Uncharacterized protein</fullName>
    </submittedName>
</protein>
<gene>
    <name evidence="2" type="ORF">EXU30_04070</name>
</gene>
<proteinExistence type="predicted"/>
<dbReference type="RefSeq" id="WP_130597941.1">
    <property type="nucleotide sequence ID" value="NZ_CP036200.1"/>
</dbReference>
<keyword evidence="3" id="KW-1185">Reference proteome</keyword>
<feature type="transmembrane region" description="Helical" evidence="1">
    <location>
        <begin position="57"/>
        <end position="76"/>
    </location>
</feature>